<organism evidence="2 3">
    <name type="scientific">Pseudidiomarina aestuarii</name>
    <dbReference type="NCBI Taxonomy" id="624146"/>
    <lineage>
        <taxon>Bacteria</taxon>
        <taxon>Pseudomonadati</taxon>
        <taxon>Pseudomonadota</taxon>
        <taxon>Gammaproteobacteria</taxon>
        <taxon>Alteromonadales</taxon>
        <taxon>Idiomarinaceae</taxon>
        <taxon>Pseudidiomarina</taxon>
    </lineage>
</organism>
<dbReference type="EMBL" id="PIPR01000003">
    <property type="protein sequence ID" value="RUO39137.1"/>
    <property type="molecule type" value="Genomic_DNA"/>
</dbReference>
<sequence>MRLIIACLAAVVVVGCSQTPTASMKQRVVDENYVAMVENAAQSNSSRVEVIWINPPTQVVAQTDNMKP</sequence>
<evidence type="ECO:0000256" key="1">
    <source>
        <dbReference type="SAM" id="SignalP"/>
    </source>
</evidence>
<comment type="caution">
    <text evidence="2">The sequence shown here is derived from an EMBL/GenBank/DDBJ whole genome shotgun (WGS) entry which is preliminary data.</text>
</comment>
<name>A0A7Z6ZRX9_9GAMM</name>
<keyword evidence="1" id="KW-0732">Signal</keyword>
<dbReference type="RefSeq" id="WP_169931404.1">
    <property type="nucleotide sequence ID" value="NZ_PIPR01000003.1"/>
</dbReference>
<dbReference type="PROSITE" id="PS51257">
    <property type="entry name" value="PROKAR_LIPOPROTEIN"/>
    <property type="match status" value="1"/>
</dbReference>
<keyword evidence="3" id="KW-1185">Reference proteome</keyword>
<dbReference type="Proteomes" id="UP000287766">
    <property type="component" value="Unassembled WGS sequence"/>
</dbReference>
<feature type="chain" id="PRO_5030940002" evidence="1">
    <location>
        <begin position="23"/>
        <end position="68"/>
    </location>
</feature>
<proteinExistence type="predicted"/>
<reference evidence="3" key="1">
    <citation type="journal article" date="2018" name="Front. Microbiol.">
        <title>Genome-Based Analysis Reveals the Taxonomy and Diversity of the Family Idiomarinaceae.</title>
        <authorList>
            <person name="Liu Y."/>
            <person name="Lai Q."/>
            <person name="Shao Z."/>
        </authorList>
    </citation>
    <scope>NUCLEOTIDE SEQUENCE [LARGE SCALE GENOMIC DNA]</scope>
    <source>
        <strain evidence="3">KYW314</strain>
    </source>
</reference>
<protein>
    <submittedName>
        <fullName evidence="2">Uncharacterized protein</fullName>
    </submittedName>
</protein>
<feature type="signal peptide" evidence="1">
    <location>
        <begin position="1"/>
        <end position="22"/>
    </location>
</feature>
<dbReference type="AlphaFoldDB" id="A0A7Z6ZRX9"/>
<gene>
    <name evidence="2" type="ORF">CWE22_10275</name>
</gene>
<accession>A0A7Z6ZRX9</accession>
<evidence type="ECO:0000313" key="3">
    <source>
        <dbReference type="Proteomes" id="UP000287766"/>
    </source>
</evidence>
<evidence type="ECO:0000313" key="2">
    <source>
        <dbReference type="EMBL" id="RUO39137.1"/>
    </source>
</evidence>